<dbReference type="HOGENOM" id="CLU_309754_0_0_1"/>
<dbReference type="STRING" id="418459.E3KNP8"/>
<feature type="compositionally biased region" description="Low complexity" evidence="1">
    <location>
        <begin position="851"/>
        <end position="860"/>
    </location>
</feature>
<feature type="compositionally biased region" description="Acidic residues" evidence="1">
    <location>
        <begin position="499"/>
        <end position="510"/>
    </location>
</feature>
<dbReference type="GeneID" id="10539922"/>
<feature type="compositionally biased region" description="Polar residues" evidence="1">
    <location>
        <begin position="342"/>
        <end position="357"/>
    </location>
</feature>
<feature type="compositionally biased region" description="Polar residues" evidence="1">
    <location>
        <begin position="418"/>
        <end position="429"/>
    </location>
</feature>
<feature type="compositionally biased region" description="Pro residues" evidence="1">
    <location>
        <begin position="888"/>
        <end position="900"/>
    </location>
</feature>
<dbReference type="Proteomes" id="UP000008783">
    <property type="component" value="Unassembled WGS sequence"/>
</dbReference>
<dbReference type="InterPro" id="IPR018571">
    <property type="entry name" value="Membrane_anchor_Opy2_N"/>
</dbReference>
<protein>
    <recommendedName>
        <fullName evidence="3">Membrane anchor Opy2 N-terminal domain-containing protein</fullName>
    </recommendedName>
</protein>
<feature type="compositionally biased region" description="Low complexity" evidence="1">
    <location>
        <begin position="117"/>
        <end position="127"/>
    </location>
</feature>
<name>E3KNP8_PUCGT</name>
<dbReference type="eggNOG" id="ENOG502SDE5">
    <property type="taxonomic scope" value="Eukaryota"/>
</dbReference>
<accession>E3KNP8</accession>
<evidence type="ECO:0000256" key="1">
    <source>
        <dbReference type="SAM" id="MobiDB-lite"/>
    </source>
</evidence>
<dbReference type="OrthoDB" id="2507458at2759"/>
<evidence type="ECO:0000313" key="4">
    <source>
        <dbReference type="EMBL" id="EFP85923.1"/>
    </source>
</evidence>
<feature type="transmembrane region" description="Helical" evidence="2">
    <location>
        <begin position="56"/>
        <end position="81"/>
    </location>
</feature>
<reference evidence="5" key="2">
    <citation type="journal article" date="2011" name="Proc. Natl. Acad. Sci. U.S.A.">
        <title>Obligate biotrophy features unraveled by the genomic analysis of rust fungi.</title>
        <authorList>
            <person name="Duplessis S."/>
            <person name="Cuomo C.A."/>
            <person name="Lin Y.-C."/>
            <person name="Aerts A."/>
            <person name="Tisserant E."/>
            <person name="Veneault-Fourrey C."/>
            <person name="Joly D.L."/>
            <person name="Hacquard S."/>
            <person name="Amselem J."/>
            <person name="Cantarel B.L."/>
            <person name="Chiu R."/>
            <person name="Coutinho P.M."/>
            <person name="Feau N."/>
            <person name="Field M."/>
            <person name="Frey P."/>
            <person name="Gelhaye E."/>
            <person name="Goldberg J."/>
            <person name="Grabherr M.G."/>
            <person name="Kodira C.D."/>
            <person name="Kohler A."/>
            <person name="Kuees U."/>
            <person name="Lindquist E.A."/>
            <person name="Lucas S.M."/>
            <person name="Mago R."/>
            <person name="Mauceli E."/>
            <person name="Morin E."/>
            <person name="Murat C."/>
            <person name="Pangilinan J.L."/>
            <person name="Park R."/>
            <person name="Pearson M."/>
            <person name="Quesneville H."/>
            <person name="Rouhier N."/>
            <person name="Sakthikumar S."/>
            <person name="Salamov A.A."/>
            <person name="Schmutz J."/>
            <person name="Selles B."/>
            <person name="Shapiro H."/>
            <person name="Tanguay P."/>
            <person name="Tuskan G.A."/>
            <person name="Henrissat B."/>
            <person name="Van de Peer Y."/>
            <person name="Rouze P."/>
            <person name="Ellis J.G."/>
            <person name="Dodds P.N."/>
            <person name="Schein J.E."/>
            <person name="Zhong S."/>
            <person name="Hamelin R.C."/>
            <person name="Grigoriev I.V."/>
            <person name="Szabo L.J."/>
            <person name="Martin F."/>
        </authorList>
    </citation>
    <scope>NUCLEOTIDE SEQUENCE [LARGE SCALE GENOMIC DNA]</scope>
    <source>
        <strain evidence="5">CRL 75-36-700-3 / race SCCL</strain>
    </source>
</reference>
<feature type="compositionally biased region" description="Gly residues" evidence="1">
    <location>
        <begin position="652"/>
        <end position="664"/>
    </location>
</feature>
<feature type="compositionally biased region" description="Basic residues" evidence="1">
    <location>
        <begin position="102"/>
        <end position="116"/>
    </location>
</feature>
<feature type="region of interest" description="Disordered" evidence="1">
    <location>
        <begin position="214"/>
        <end position="363"/>
    </location>
</feature>
<feature type="compositionally biased region" description="Low complexity" evidence="1">
    <location>
        <begin position="868"/>
        <end position="887"/>
    </location>
</feature>
<feature type="compositionally biased region" description="Low complexity" evidence="1">
    <location>
        <begin position="901"/>
        <end position="924"/>
    </location>
</feature>
<feature type="region of interest" description="Disordered" evidence="1">
    <location>
        <begin position="751"/>
        <end position="825"/>
    </location>
</feature>
<dbReference type="Pfam" id="PF09463">
    <property type="entry name" value="Opy2"/>
    <property type="match status" value="1"/>
</dbReference>
<feature type="compositionally biased region" description="Polar residues" evidence="1">
    <location>
        <begin position="214"/>
        <end position="238"/>
    </location>
</feature>
<feature type="compositionally biased region" description="Polar residues" evidence="1">
    <location>
        <begin position="459"/>
        <end position="468"/>
    </location>
</feature>
<feature type="region of interest" description="Disordered" evidence="1">
    <location>
        <begin position="406"/>
        <end position="547"/>
    </location>
</feature>
<dbReference type="InParanoid" id="E3KNP8"/>
<gene>
    <name evidence="4" type="ORF">PGTG_11679</name>
</gene>
<evidence type="ECO:0000313" key="5">
    <source>
        <dbReference type="Proteomes" id="UP000008783"/>
    </source>
</evidence>
<dbReference type="KEGG" id="pgr:PGTG_11679"/>
<feature type="domain" description="Membrane anchor Opy2 N-terminal" evidence="3">
    <location>
        <begin position="4"/>
        <end position="37"/>
    </location>
</feature>
<dbReference type="AlphaFoldDB" id="E3KNP8"/>
<keyword evidence="2" id="KW-0812">Transmembrane</keyword>
<feature type="region of interest" description="Disordered" evidence="1">
    <location>
        <begin position="851"/>
        <end position="924"/>
    </location>
</feature>
<dbReference type="VEuPathDB" id="FungiDB:PGTG_11679"/>
<keyword evidence="2" id="KW-1133">Transmembrane helix</keyword>
<reference key="1">
    <citation type="submission" date="2007-01" db="EMBL/GenBank/DDBJ databases">
        <title>The Genome Sequence of Puccinia graminis f. sp. tritici Strain CRL 75-36-700-3.</title>
        <authorList>
            <consortium name="The Broad Institute Genome Sequencing Platform"/>
            <person name="Birren B."/>
            <person name="Lander E."/>
            <person name="Galagan J."/>
            <person name="Nusbaum C."/>
            <person name="Devon K."/>
            <person name="Cuomo C."/>
            <person name="Jaffe D."/>
            <person name="Butler J."/>
            <person name="Alvarez P."/>
            <person name="Gnerre S."/>
            <person name="Grabherr M."/>
            <person name="Mauceli E."/>
            <person name="Brockman W."/>
            <person name="Young S."/>
            <person name="LaButti K."/>
            <person name="Sykes S."/>
            <person name="DeCaprio D."/>
            <person name="Crawford M."/>
            <person name="Koehrsen M."/>
            <person name="Engels R."/>
            <person name="Montgomery P."/>
            <person name="Pearson M."/>
            <person name="Howarth C."/>
            <person name="Larson L."/>
            <person name="White J."/>
            <person name="Zeng Q."/>
            <person name="Kodira C."/>
            <person name="Yandava C."/>
            <person name="Alvarado L."/>
            <person name="O'Leary S."/>
            <person name="Szabo L."/>
            <person name="Dean R."/>
            <person name="Schein J."/>
        </authorList>
    </citation>
    <scope>NUCLEOTIDE SEQUENCE</scope>
    <source>
        <strain>CRL 75-36-700-3</strain>
    </source>
</reference>
<evidence type="ECO:0000259" key="3">
    <source>
        <dbReference type="Pfam" id="PF09463"/>
    </source>
</evidence>
<proteinExistence type="predicted"/>
<feature type="compositionally biased region" description="Polar residues" evidence="1">
    <location>
        <begin position="679"/>
        <end position="688"/>
    </location>
</feature>
<feature type="region of interest" description="Disordered" evidence="1">
    <location>
        <begin position="100"/>
        <end position="141"/>
    </location>
</feature>
<sequence>MSDCVSCNTAPPPCNCSADQTCVQTPRNCSTCPRNICISSSGDSSGSSHHSSSAGLGAPIGGAIGGLAAGLLIILSAWILYKRNLLPPCFNSIFESTSTKSFSKKHPHHRNNRFKSKSNNNNSNNNNNHHHHHLKSQNEPHHQSVIYLPTDTRDPKTASIIESDGTSILSLLPSSNKKKVLTTYQQTDDPFSDKHSGVSIIGAQHKQNQTTNPTLELLSSPTHPSSASAYSPSRTHSISGPEDRNISITADFHPPSNLPSPAEQANPTLLVSHPNSRSSFLPPSLPSPTHSNAIQHRPVRPHRAPDLDLRLPGAAAAGETEEPKPSASADEGPSLGSHLSPDPNSRSIRRLSGSSDATTHDSHLSSILDPAMIVTPVTLVRTASGRQAAVQRVALRGQEKARVVRLPPSAHPHGPSPLSISGANTTRSPPANVRETFGLSPTTPGIGRAYDPEERIHSGQHSPLSNHQAFEFESRSGSTELRASLDPFSDLSTLQVQTQEEEREREEEDSGGGGGGGGGGEGDEGREGLGRLPGESSTSRKSSNLRRARSTAYSIASSSFGGSSVCDSFIEDEEVEFPTVLGRSAATLAQRILQQQHDQHSQAHHQPTSHHHVNLKALGRDRAISLSSIITEEAHRTSRDGSPPPLPSLPTGAGGGSGTTGGGTKNLPEPFKPFAGQKPSRSSRPTEPSHSSLLVGGGGGWSSSSCSEHTNSMVRLSSASSVRSGYGSVLEGIPFNIGFCSDPDGLFIDSSSSSSSVHHHHHHQQHPQLSLGPLPNTPSDLTLGTDIPGRPLSLDILPPLPLAGPAPDEIDGLPPGPQDHHLDLDPALDHFLRPSSNLAPVTPTVIFHPLHSSSSPSPSSDLPPLPLLPTTTSASSSSSSPATTLTPSIPPVVSHPPPPSDSSSSGIIHSGDISDSLPSSVASPVAAHTDTHQLIVIDSDTRAALDYLDQL</sequence>
<dbReference type="OMA" id="FFWWRPR"/>
<dbReference type="RefSeq" id="XP_003330342.1">
    <property type="nucleotide sequence ID" value="XM_003330294.2"/>
</dbReference>
<keyword evidence="2" id="KW-0472">Membrane</keyword>
<feature type="compositionally biased region" description="Gly residues" evidence="1">
    <location>
        <begin position="511"/>
        <end position="520"/>
    </location>
</feature>
<feature type="region of interest" description="Disordered" evidence="1">
    <location>
        <begin position="633"/>
        <end position="708"/>
    </location>
</feature>
<keyword evidence="5" id="KW-1185">Reference proteome</keyword>
<evidence type="ECO:0000256" key="2">
    <source>
        <dbReference type="SAM" id="Phobius"/>
    </source>
</evidence>
<organism evidence="4 5">
    <name type="scientific">Puccinia graminis f. sp. tritici (strain CRL 75-36-700-3 / race SCCL)</name>
    <name type="common">Black stem rust fungus</name>
    <dbReference type="NCBI Taxonomy" id="418459"/>
    <lineage>
        <taxon>Eukaryota</taxon>
        <taxon>Fungi</taxon>
        <taxon>Dikarya</taxon>
        <taxon>Basidiomycota</taxon>
        <taxon>Pucciniomycotina</taxon>
        <taxon>Pucciniomycetes</taxon>
        <taxon>Pucciniales</taxon>
        <taxon>Pucciniaceae</taxon>
        <taxon>Puccinia</taxon>
    </lineage>
</organism>
<dbReference type="EMBL" id="DS178297">
    <property type="protein sequence ID" value="EFP85923.1"/>
    <property type="molecule type" value="Genomic_DNA"/>
</dbReference>